<dbReference type="SUPFAM" id="SSF53448">
    <property type="entry name" value="Nucleotide-diphospho-sugar transferases"/>
    <property type="match status" value="1"/>
</dbReference>
<keyword evidence="7 8" id="KW-0472">Membrane</keyword>
<dbReference type="Proteomes" id="UP000178098">
    <property type="component" value="Unassembled WGS sequence"/>
</dbReference>
<dbReference type="AlphaFoldDB" id="A0A1F7HE91"/>
<dbReference type="GO" id="GO:0099621">
    <property type="term" value="F:undecaprenyl-phosphate 4-deoxy-4-formamido-L-arabinose transferase activity"/>
    <property type="evidence" value="ECO:0007669"/>
    <property type="project" value="TreeGrafter"/>
</dbReference>
<feature type="transmembrane region" description="Helical" evidence="8">
    <location>
        <begin position="233"/>
        <end position="256"/>
    </location>
</feature>
<proteinExistence type="predicted"/>
<evidence type="ECO:0000256" key="8">
    <source>
        <dbReference type="SAM" id="Phobius"/>
    </source>
</evidence>
<dbReference type="InterPro" id="IPR050256">
    <property type="entry name" value="Glycosyltransferase_2"/>
</dbReference>
<dbReference type="InterPro" id="IPR029044">
    <property type="entry name" value="Nucleotide-diphossugar_trans"/>
</dbReference>
<sequence>MAQKISIIIPFLNEEGNLAKLYKEIAHVLKNITYELVLIDDGSSDQSYQEITHATRSAKNVIILRNKRRLGKGYALAKGIRVAHGDVIVFMDADLQDNPADLPAFIRKIEEGYDLVNGWRAVRHDGADKTWPSKIANTLLWQGLLRTSLHDMNCGFKAFQRHVLDEFTFYGDNYRFIPYMAEQLGFKVTEVKVQHRSRHSGKSKYGALRMFYGVIDTLTQFFIMRYSQKPFHFFGALGAVIFTCGALIATYLTYEWYVYGEALQRRPLLLFAMLLIIIGVQFFLTGITSELNVYLSHKNEQKKHKL</sequence>
<keyword evidence="3" id="KW-0808">Transferase</keyword>
<name>A0A1F7HE91_9BACT</name>
<feature type="transmembrane region" description="Helical" evidence="8">
    <location>
        <begin position="268"/>
        <end position="287"/>
    </location>
</feature>
<evidence type="ECO:0000256" key="7">
    <source>
        <dbReference type="ARBA" id="ARBA00023136"/>
    </source>
</evidence>
<evidence type="ECO:0000313" key="10">
    <source>
        <dbReference type="EMBL" id="OGK29355.1"/>
    </source>
</evidence>
<evidence type="ECO:0000313" key="11">
    <source>
        <dbReference type="Proteomes" id="UP000178098"/>
    </source>
</evidence>
<evidence type="ECO:0000256" key="6">
    <source>
        <dbReference type="ARBA" id="ARBA00022989"/>
    </source>
</evidence>
<evidence type="ECO:0000256" key="5">
    <source>
        <dbReference type="ARBA" id="ARBA00022985"/>
    </source>
</evidence>
<dbReference type="PANTHER" id="PTHR48090:SF3">
    <property type="entry name" value="UNDECAPRENYL-PHOSPHATE 4-DEOXY-4-FORMAMIDO-L-ARABINOSE TRANSFERASE"/>
    <property type="match status" value="1"/>
</dbReference>
<dbReference type="PANTHER" id="PTHR48090">
    <property type="entry name" value="UNDECAPRENYL-PHOSPHATE 4-DEOXY-4-FORMAMIDO-L-ARABINOSE TRANSFERASE-RELATED"/>
    <property type="match status" value="1"/>
</dbReference>
<keyword evidence="5" id="KW-0448">Lipopolysaccharide biosynthesis</keyword>
<keyword evidence="4 8" id="KW-0812">Transmembrane</keyword>
<evidence type="ECO:0000256" key="3">
    <source>
        <dbReference type="ARBA" id="ARBA00022679"/>
    </source>
</evidence>
<dbReference type="GO" id="GO:0009103">
    <property type="term" value="P:lipopolysaccharide biosynthetic process"/>
    <property type="evidence" value="ECO:0007669"/>
    <property type="project" value="UniProtKB-KW"/>
</dbReference>
<evidence type="ECO:0000259" key="9">
    <source>
        <dbReference type="Pfam" id="PF00535"/>
    </source>
</evidence>
<organism evidence="10 11">
    <name type="scientific">Candidatus Roizmanbacteria bacterium RIFCSPHIGHO2_02_FULL_43_11</name>
    <dbReference type="NCBI Taxonomy" id="1802043"/>
    <lineage>
        <taxon>Bacteria</taxon>
        <taxon>Candidatus Roizmaniibacteriota</taxon>
    </lineage>
</organism>
<dbReference type="Gene3D" id="3.90.550.10">
    <property type="entry name" value="Spore Coat Polysaccharide Biosynthesis Protein SpsA, Chain A"/>
    <property type="match status" value="1"/>
</dbReference>
<dbReference type="InterPro" id="IPR001173">
    <property type="entry name" value="Glyco_trans_2-like"/>
</dbReference>
<dbReference type="CDD" id="cd04187">
    <property type="entry name" value="DPM1_like_bac"/>
    <property type="match status" value="1"/>
</dbReference>
<comment type="caution">
    <text evidence="10">The sequence shown here is derived from an EMBL/GenBank/DDBJ whole genome shotgun (WGS) entry which is preliminary data.</text>
</comment>
<gene>
    <name evidence="10" type="ORF">A3D08_02170</name>
</gene>
<evidence type="ECO:0000256" key="1">
    <source>
        <dbReference type="ARBA" id="ARBA00022475"/>
    </source>
</evidence>
<dbReference type="Pfam" id="PF00535">
    <property type="entry name" value="Glycos_transf_2"/>
    <property type="match status" value="1"/>
</dbReference>
<dbReference type="EMBL" id="MFZT01000049">
    <property type="protein sequence ID" value="OGK29355.1"/>
    <property type="molecule type" value="Genomic_DNA"/>
</dbReference>
<dbReference type="GO" id="GO:0005886">
    <property type="term" value="C:plasma membrane"/>
    <property type="evidence" value="ECO:0007669"/>
    <property type="project" value="TreeGrafter"/>
</dbReference>
<evidence type="ECO:0000256" key="4">
    <source>
        <dbReference type="ARBA" id="ARBA00022692"/>
    </source>
</evidence>
<reference evidence="10 11" key="1">
    <citation type="journal article" date="2016" name="Nat. Commun.">
        <title>Thousands of microbial genomes shed light on interconnected biogeochemical processes in an aquifer system.</title>
        <authorList>
            <person name="Anantharaman K."/>
            <person name="Brown C.T."/>
            <person name="Hug L.A."/>
            <person name="Sharon I."/>
            <person name="Castelle C.J."/>
            <person name="Probst A.J."/>
            <person name="Thomas B.C."/>
            <person name="Singh A."/>
            <person name="Wilkins M.J."/>
            <person name="Karaoz U."/>
            <person name="Brodie E.L."/>
            <person name="Williams K.H."/>
            <person name="Hubbard S.S."/>
            <person name="Banfield J.F."/>
        </authorList>
    </citation>
    <scope>NUCLEOTIDE SEQUENCE [LARGE SCALE GENOMIC DNA]</scope>
</reference>
<keyword evidence="2" id="KW-0328">Glycosyltransferase</keyword>
<keyword evidence="6 8" id="KW-1133">Transmembrane helix</keyword>
<feature type="domain" description="Glycosyltransferase 2-like" evidence="9">
    <location>
        <begin position="6"/>
        <end position="166"/>
    </location>
</feature>
<protein>
    <recommendedName>
        <fullName evidence="9">Glycosyltransferase 2-like domain-containing protein</fullName>
    </recommendedName>
</protein>
<evidence type="ECO:0000256" key="2">
    <source>
        <dbReference type="ARBA" id="ARBA00022676"/>
    </source>
</evidence>
<keyword evidence="1" id="KW-1003">Cell membrane</keyword>
<accession>A0A1F7HE91</accession>